<dbReference type="EMBL" id="HACG01013251">
    <property type="protein sequence ID" value="CEK60116.1"/>
    <property type="molecule type" value="Transcribed_RNA"/>
</dbReference>
<evidence type="ECO:0000313" key="1">
    <source>
        <dbReference type="EMBL" id="CEK60116.1"/>
    </source>
</evidence>
<organism evidence="1">
    <name type="scientific">Arion vulgaris</name>
    <dbReference type="NCBI Taxonomy" id="1028688"/>
    <lineage>
        <taxon>Eukaryota</taxon>
        <taxon>Metazoa</taxon>
        <taxon>Spiralia</taxon>
        <taxon>Lophotrochozoa</taxon>
        <taxon>Mollusca</taxon>
        <taxon>Gastropoda</taxon>
        <taxon>Heterobranchia</taxon>
        <taxon>Euthyneura</taxon>
        <taxon>Panpulmonata</taxon>
        <taxon>Eupulmonata</taxon>
        <taxon>Stylommatophora</taxon>
        <taxon>Helicina</taxon>
        <taxon>Arionoidea</taxon>
        <taxon>Arionidae</taxon>
        <taxon>Arion</taxon>
    </lineage>
</organism>
<dbReference type="AlphaFoldDB" id="A0A0B6YWJ5"/>
<gene>
    <name evidence="1" type="primary">ORF38459</name>
</gene>
<feature type="non-terminal residue" evidence="1">
    <location>
        <position position="1"/>
    </location>
</feature>
<accession>A0A0B6YWJ5</accession>
<protein>
    <submittedName>
        <fullName evidence="1">Uncharacterized protein</fullName>
    </submittedName>
</protein>
<reference evidence="1" key="1">
    <citation type="submission" date="2014-12" db="EMBL/GenBank/DDBJ databases">
        <title>Insight into the proteome of Arion vulgaris.</title>
        <authorList>
            <person name="Aradska J."/>
            <person name="Bulat T."/>
            <person name="Smidak R."/>
            <person name="Sarate P."/>
            <person name="Gangsoo J."/>
            <person name="Sialana F."/>
            <person name="Bilban M."/>
            <person name="Lubec G."/>
        </authorList>
    </citation>
    <scope>NUCLEOTIDE SEQUENCE</scope>
    <source>
        <tissue evidence="1">Skin</tissue>
    </source>
</reference>
<name>A0A0B6YWJ5_9EUPU</name>
<proteinExistence type="predicted"/>
<sequence>HIARALSQYLDSVMQHVCYLMAGSNVSFSDKIFIMNFIVDIIICNSLVL</sequence>